<keyword evidence="2" id="KW-0378">Hydrolase</keyword>
<name>A0A0R1VUY8_9LACO</name>
<dbReference type="Proteomes" id="UP000051451">
    <property type="component" value="Unassembled WGS sequence"/>
</dbReference>
<dbReference type="InterPro" id="IPR022742">
    <property type="entry name" value="Hydrolase_4"/>
</dbReference>
<dbReference type="PRINTS" id="PR00111">
    <property type="entry name" value="ABHYDROLASE"/>
</dbReference>
<dbReference type="STRING" id="1423750.FC89_GL001779"/>
<dbReference type="InterPro" id="IPR000073">
    <property type="entry name" value="AB_hydrolase_1"/>
</dbReference>
<accession>A0A0R1VUY8</accession>
<dbReference type="PRINTS" id="PR00412">
    <property type="entry name" value="EPOXHYDRLASE"/>
</dbReference>
<dbReference type="PATRIC" id="fig|1423750.3.peg.1824"/>
<dbReference type="OrthoDB" id="9805423at2"/>
<dbReference type="AlphaFoldDB" id="A0A0R1VUY8"/>
<dbReference type="PANTHER" id="PTHR43798:SF6">
    <property type="entry name" value="HYDROLASE, PUTATIVE (AFU_ORTHOLOGUE AFUA_4G13070)-RELATED"/>
    <property type="match status" value="1"/>
</dbReference>
<evidence type="ECO:0000259" key="1">
    <source>
        <dbReference type="Pfam" id="PF12146"/>
    </source>
</evidence>
<feature type="domain" description="Serine aminopeptidase S33" evidence="1">
    <location>
        <begin position="48"/>
        <end position="255"/>
    </location>
</feature>
<dbReference type="EMBL" id="AZGB01000022">
    <property type="protein sequence ID" value="KRM05308.1"/>
    <property type="molecule type" value="Genomic_DNA"/>
</dbReference>
<dbReference type="RefSeq" id="WP_057872359.1">
    <property type="nucleotide sequence ID" value="NZ_AZGB01000022.1"/>
</dbReference>
<proteinExistence type="predicted"/>
<dbReference type="Gene3D" id="3.40.50.1820">
    <property type="entry name" value="alpha/beta hydrolase"/>
    <property type="match status" value="1"/>
</dbReference>
<protein>
    <submittedName>
        <fullName evidence="2">Alpha beta fold family hydrolase</fullName>
    </submittedName>
</protein>
<organism evidence="2 3">
    <name type="scientific">Liquorilactobacillus ghanensis DSM 18630</name>
    <dbReference type="NCBI Taxonomy" id="1423750"/>
    <lineage>
        <taxon>Bacteria</taxon>
        <taxon>Bacillati</taxon>
        <taxon>Bacillota</taxon>
        <taxon>Bacilli</taxon>
        <taxon>Lactobacillales</taxon>
        <taxon>Lactobacillaceae</taxon>
        <taxon>Liquorilactobacillus</taxon>
    </lineage>
</organism>
<comment type="caution">
    <text evidence="2">The sequence shown here is derived from an EMBL/GenBank/DDBJ whole genome shotgun (WGS) entry which is preliminary data.</text>
</comment>
<dbReference type="InterPro" id="IPR000639">
    <property type="entry name" value="Epox_hydrolase-like"/>
</dbReference>
<gene>
    <name evidence="2" type="ORF">FC89_GL001779</name>
</gene>
<keyword evidence="3" id="KW-1185">Reference proteome</keyword>
<dbReference type="InterPro" id="IPR050266">
    <property type="entry name" value="AB_hydrolase_sf"/>
</dbReference>
<dbReference type="GeneID" id="98319638"/>
<sequence>MYQSVNGILIHYEIIGAGKPVVFLHGMCLDLISMKLNYEDSFSKKNGSYQRIYIDIPGMGKSQSFFKVQPSSDYLVELIIEFLNLIKVDNFYLCGHSYGGYLSLGLAYKYPKRVKGLFLTCPVVTANPNKRVTASHINIKNDNFNIPKNKYTEDFLEMNVIINEKSWKKYLNEITVGLEKYNAKFLEKLQSNNFEYYRFQKEQTIKNWNSDIPIFFLLGKRDQVVGFKEQKKLAANFKDYNLLILEEAGHNLPIDQSNLFSNCVNYFFKL</sequence>
<dbReference type="PANTHER" id="PTHR43798">
    <property type="entry name" value="MONOACYLGLYCEROL LIPASE"/>
    <property type="match status" value="1"/>
</dbReference>
<dbReference type="Pfam" id="PF12146">
    <property type="entry name" value="Hydrolase_4"/>
    <property type="match status" value="1"/>
</dbReference>
<evidence type="ECO:0000313" key="3">
    <source>
        <dbReference type="Proteomes" id="UP000051451"/>
    </source>
</evidence>
<dbReference type="GO" id="GO:0016787">
    <property type="term" value="F:hydrolase activity"/>
    <property type="evidence" value="ECO:0007669"/>
    <property type="project" value="UniProtKB-KW"/>
</dbReference>
<dbReference type="SUPFAM" id="SSF53474">
    <property type="entry name" value="alpha/beta-Hydrolases"/>
    <property type="match status" value="1"/>
</dbReference>
<reference evidence="2 3" key="1">
    <citation type="journal article" date="2015" name="Genome Announc.">
        <title>Expanding the biotechnology potential of lactobacilli through comparative genomics of 213 strains and associated genera.</title>
        <authorList>
            <person name="Sun Z."/>
            <person name="Harris H.M."/>
            <person name="McCann A."/>
            <person name="Guo C."/>
            <person name="Argimon S."/>
            <person name="Zhang W."/>
            <person name="Yang X."/>
            <person name="Jeffery I.B."/>
            <person name="Cooney J.C."/>
            <person name="Kagawa T.F."/>
            <person name="Liu W."/>
            <person name="Song Y."/>
            <person name="Salvetti E."/>
            <person name="Wrobel A."/>
            <person name="Rasinkangas P."/>
            <person name="Parkhill J."/>
            <person name="Rea M.C."/>
            <person name="O'Sullivan O."/>
            <person name="Ritari J."/>
            <person name="Douillard F.P."/>
            <person name="Paul Ross R."/>
            <person name="Yang R."/>
            <person name="Briner A.E."/>
            <person name="Felis G.E."/>
            <person name="de Vos W.M."/>
            <person name="Barrangou R."/>
            <person name="Klaenhammer T.R."/>
            <person name="Caufield P.W."/>
            <person name="Cui Y."/>
            <person name="Zhang H."/>
            <person name="O'Toole P.W."/>
        </authorList>
    </citation>
    <scope>NUCLEOTIDE SEQUENCE [LARGE SCALE GENOMIC DNA]</scope>
    <source>
        <strain evidence="2 3">DSM 18630</strain>
    </source>
</reference>
<evidence type="ECO:0000313" key="2">
    <source>
        <dbReference type="EMBL" id="KRM05308.1"/>
    </source>
</evidence>
<dbReference type="InterPro" id="IPR029058">
    <property type="entry name" value="AB_hydrolase_fold"/>
</dbReference>